<dbReference type="EMBL" id="SDHW01000003">
    <property type="protein sequence ID" value="RXK59851.1"/>
    <property type="molecule type" value="Genomic_DNA"/>
</dbReference>
<dbReference type="GO" id="GO:0016491">
    <property type="term" value="F:oxidoreductase activity"/>
    <property type="evidence" value="ECO:0007669"/>
    <property type="project" value="InterPro"/>
</dbReference>
<dbReference type="AlphaFoldDB" id="A0A4Q1CI02"/>
<dbReference type="GO" id="GO:0016209">
    <property type="term" value="F:antioxidant activity"/>
    <property type="evidence" value="ECO:0007669"/>
    <property type="project" value="InterPro"/>
</dbReference>
<keyword evidence="2" id="KW-0201">Cytochrome c-type biogenesis</keyword>
<sequence>MIKKIGIVVIVAASMAACKSNGSKNFTVSGEVKDAPATVVYLEQISFENMPPQVLDSITVKDGKFSLKGKAAEESLLQLRFPQVEKSPLFFVINDKSDITIKGDWQDIRKVSYSGSPASERLQKFVDSLSVTQQKLYAMQYQLQNEVQGDSLRMIKQNEMNGMLSAFREYVKKTAAEDNSPMVSMFATSINVGVDAAENEAMYNNLVKRFPNHTGIQSVVKQFRESVAQAQQPKASTPPVGTVAPDITMPDVNGKNVSLSSFRGKYVLVDFWASWCGPCRGENPNVVAAYNKFKNKNFTIVGVSLDKTKDAWIKAIQEDGLTWTHISDLKFWDSEAVGLYGFNGIPYNVLIDPAGKIIADNLRGSALEQKLAEVLQ</sequence>
<gene>
    <name evidence="6" type="ORF">ESA94_12415</name>
</gene>
<evidence type="ECO:0000256" key="3">
    <source>
        <dbReference type="ARBA" id="ARBA00023157"/>
    </source>
</evidence>
<dbReference type="Pfam" id="PF14289">
    <property type="entry name" value="DUF4369"/>
    <property type="match status" value="1"/>
</dbReference>
<protein>
    <submittedName>
        <fullName evidence="6">Redoxin domain-containing protein</fullName>
    </submittedName>
</protein>
<dbReference type="GO" id="GO:0017004">
    <property type="term" value="P:cytochrome complex assembly"/>
    <property type="evidence" value="ECO:0007669"/>
    <property type="project" value="UniProtKB-KW"/>
</dbReference>
<dbReference type="InterPro" id="IPR013766">
    <property type="entry name" value="Thioredoxin_domain"/>
</dbReference>
<dbReference type="GO" id="GO:0030313">
    <property type="term" value="C:cell envelope"/>
    <property type="evidence" value="ECO:0007669"/>
    <property type="project" value="UniProtKB-SubCell"/>
</dbReference>
<dbReference type="Pfam" id="PF00578">
    <property type="entry name" value="AhpC-TSA"/>
    <property type="match status" value="1"/>
</dbReference>
<dbReference type="InterPro" id="IPR050553">
    <property type="entry name" value="Thioredoxin_ResA/DsbE_sf"/>
</dbReference>
<comment type="caution">
    <text evidence="6">The sequence shown here is derived from an EMBL/GenBank/DDBJ whole genome shotgun (WGS) entry which is preliminary data.</text>
</comment>
<evidence type="ECO:0000313" key="7">
    <source>
        <dbReference type="Proteomes" id="UP000290204"/>
    </source>
</evidence>
<reference evidence="6 7" key="1">
    <citation type="submission" date="2019-01" db="EMBL/GenBank/DDBJ databases">
        <title>Lacibacter sp. strain TTM-7.</title>
        <authorList>
            <person name="Chen W.-M."/>
        </authorList>
    </citation>
    <scope>NUCLEOTIDE SEQUENCE [LARGE SCALE GENOMIC DNA]</scope>
    <source>
        <strain evidence="6 7">TTM-7</strain>
    </source>
</reference>
<dbReference type="SUPFAM" id="SSF52833">
    <property type="entry name" value="Thioredoxin-like"/>
    <property type="match status" value="1"/>
</dbReference>
<evidence type="ECO:0000313" key="6">
    <source>
        <dbReference type="EMBL" id="RXK59851.1"/>
    </source>
</evidence>
<feature type="domain" description="Thioredoxin" evidence="5">
    <location>
        <begin position="238"/>
        <end position="376"/>
    </location>
</feature>
<dbReference type="InterPro" id="IPR000866">
    <property type="entry name" value="AhpC/TSA"/>
</dbReference>
<comment type="subcellular location">
    <subcellularLocation>
        <location evidence="1">Cell envelope</location>
    </subcellularLocation>
</comment>
<evidence type="ECO:0000256" key="4">
    <source>
        <dbReference type="ARBA" id="ARBA00023284"/>
    </source>
</evidence>
<dbReference type="InterPro" id="IPR017937">
    <property type="entry name" value="Thioredoxin_CS"/>
</dbReference>
<dbReference type="OrthoDB" id="750178at2"/>
<dbReference type="RefSeq" id="WP_129131225.1">
    <property type="nucleotide sequence ID" value="NZ_SDHW01000003.1"/>
</dbReference>
<evidence type="ECO:0000256" key="1">
    <source>
        <dbReference type="ARBA" id="ARBA00004196"/>
    </source>
</evidence>
<evidence type="ECO:0000256" key="2">
    <source>
        <dbReference type="ARBA" id="ARBA00022748"/>
    </source>
</evidence>
<dbReference type="CDD" id="cd02966">
    <property type="entry name" value="TlpA_like_family"/>
    <property type="match status" value="1"/>
</dbReference>
<dbReference type="Gene3D" id="3.40.30.10">
    <property type="entry name" value="Glutaredoxin"/>
    <property type="match status" value="1"/>
</dbReference>
<dbReference type="InterPro" id="IPR025380">
    <property type="entry name" value="DUF4369"/>
</dbReference>
<dbReference type="InterPro" id="IPR036249">
    <property type="entry name" value="Thioredoxin-like_sf"/>
</dbReference>
<keyword evidence="3" id="KW-1015">Disulfide bond</keyword>
<dbReference type="Proteomes" id="UP000290204">
    <property type="component" value="Unassembled WGS sequence"/>
</dbReference>
<dbReference type="PANTHER" id="PTHR42852">
    <property type="entry name" value="THIOL:DISULFIDE INTERCHANGE PROTEIN DSBE"/>
    <property type="match status" value="1"/>
</dbReference>
<dbReference type="PROSITE" id="PS00194">
    <property type="entry name" value="THIOREDOXIN_1"/>
    <property type="match status" value="1"/>
</dbReference>
<dbReference type="PROSITE" id="PS51257">
    <property type="entry name" value="PROKAR_LIPOPROTEIN"/>
    <property type="match status" value="1"/>
</dbReference>
<keyword evidence="7" id="KW-1185">Reference proteome</keyword>
<evidence type="ECO:0000259" key="5">
    <source>
        <dbReference type="PROSITE" id="PS51352"/>
    </source>
</evidence>
<accession>A0A4Q1CI02</accession>
<organism evidence="6 7">
    <name type="scientific">Lacibacter luteus</name>
    <dbReference type="NCBI Taxonomy" id="2508719"/>
    <lineage>
        <taxon>Bacteria</taxon>
        <taxon>Pseudomonadati</taxon>
        <taxon>Bacteroidota</taxon>
        <taxon>Chitinophagia</taxon>
        <taxon>Chitinophagales</taxon>
        <taxon>Chitinophagaceae</taxon>
        <taxon>Lacibacter</taxon>
    </lineage>
</organism>
<proteinExistence type="predicted"/>
<name>A0A4Q1CI02_9BACT</name>
<keyword evidence="4" id="KW-0676">Redox-active center</keyword>
<dbReference type="PROSITE" id="PS51352">
    <property type="entry name" value="THIOREDOXIN_2"/>
    <property type="match status" value="1"/>
</dbReference>
<dbReference type="PANTHER" id="PTHR42852:SF6">
    <property type="entry name" value="THIOL:DISULFIDE INTERCHANGE PROTEIN DSBE"/>
    <property type="match status" value="1"/>
</dbReference>